<dbReference type="AGR" id="Xenbase:XB-GENE-17339249"/>
<dbReference type="PANTHER" id="PTHR21669:SF10">
    <property type="entry name" value="UBINUCLEIN-2"/>
    <property type="match status" value="1"/>
</dbReference>
<feature type="region of interest" description="Disordered" evidence="3">
    <location>
        <begin position="1346"/>
        <end position="1386"/>
    </location>
</feature>
<proteinExistence type="inferred from homology"/>
<dbReference type="GeneID" id="108714465"/>
<evidence type="ECO:0000256" key="3">
    <source>
        <dbReference type="SAM" id="MobiDB-lite"/>
    </source>
</evidence>
<feature type="region of interest" description="Disordered" evidence="3">
    <location>
        <begin position="1"/>
        <end position="98"/>
    </location>
</feature>
<feature type="compositionally biased region" description="Basic residues" evidence="3">
    <location>
        <begin position="248"/>
        <end position="257"/>
    </location>
</feature>
<dbReference type="GO" id="GO:0006325">
    <property type="term" value="P:chromatin organization"/>
    <property type="evidence" value="ECO:0000318"/>
    <property type="project" value="GO_Central"/>
</dbReference>
<feature type="compositionally biased region" description="Low complexity" evidence="3">
    <location>
        <begin position="1108"/>
        <end position="1123"/>
    </location>
</feature>
<feature type="region of interest" description="Disordered" evidence="3">
    <location>
        <begin position="238"/>
        <end position="283"/>
    </location>
</feature>
<dbReference type="OMA" id="XQDVIDI"/>
<evidence type="ECO:0000259" key="4">
    <source>
        <dbReference type="Pfam" id="PF08729"/>
    </source>
</evidence>
<feature type="compositionally biased region" description="Low complexity" evidence="3">
    <location>
        <begin position="1072"/>
        <end position="1081"/>
    </location>
</feature>
<feature type="region of interest" description="Disordered" evidence="3">
    <location>
        <begin position="138"/>
        <end position="157"/>
    </location>
</feature>
<dbReference type="Pfam" id="PF08729">
    <property type="entry name" value="HUN"/>
    <property type="match status" value="1"/>
</dbReference>
<dbReference type="STRING" id="8355.A0A1L8GNE9"/>
<dbReference type="Proteomes" id="UP000186698">
    <property type="component" value="Chromosome 4L"/>
</dbReference>
<feature type="region of interest" description="Disordered" evidence="3">
    <location>
        <begin position="1034"/>
        <end position="1195"/>
    </location>
</feature>
<feature type="region of interest" description="Disordered" evidence="3">
    <location>
        <begin position="550"/>
        <end position="583"/>
    </location>
</feature>
<dbReference type="Xenbase" id="XB-GENE-17339249">
    <property type="gene designation" value="ubn2.L"/>
</dbReference>
<feature type="domain" description="Ubinuclein middle" evidence="5">
    <location>
        <begin position="434"/>
        <end position="648"/>
    </location>
</feature>
<dbReference type="OrthoDB" id="68076at2759"/>
<evidence type="ECO:0000259" key="5">
    <source>
        <dbReference type="Pfam" id="PF14075"/>
    </source>
</evidence>
<feature type="compositionally biased region" description="Pro residues" evidence="3">
    <location>
        <begin position="33"/>
        <end position="47"/>
    </location>
</feature>
<name>A0A1L8GNE9_XENLA</name>
<reference evidence="7" key="1">
    <citation type="submission" date="2025-08" db="UniProtKB">
        <authorList>
            <consortium name="RefSeq"/>
        </authorList>
    </citation>
    <scope>IDENTIFICATION</scope>
    <source>
        <strain evidence="7">J_2021</strain>
        <tissue evidence="7">Erythrocytes</tissue>
    </source>
</reference>
<accession>A0A1L8GNE9</accession>
<feature type="compositionally biased region" description="Basic and acidic residues" evidence="3">
    <location>
        <begin position="673"/>
        <end position="684"/>
    </location>
</feature>
<evidence type="ECO:0000256" key="1">
    <source>
        <dbReference type="ARBA" id="ARBA00009911"/>
    </source>
</evidence>
<keyword evidence="6" id="KW-1185">Reference proteome</keyword>
<dbReference type="PANTHER" id="PTHR21669">
    <property type="entry name" value="CAPZ-INTERACTING PROTEIN AND RELATED PROTEINS"/>
    <property type="match status" value="1"/>
</dbReference>
<evidence type="ECO:0000313" key="7">
    <source>
        <dbReference type="RefSeq" id="XP_018114226.1"/>
    </source>
</evidence>
<feature type="region of interest" description="Disordered" evidence="3">
    <location>
        <begin position="1217"/>
        <end position="1250"/>
    </location>
</feature>
<feature type="compositionally biased region" description="Polar residues" evidence="3">
    <location>
        <begin position="1233"/>
        <end position="1249"/>
    </location>
</feature>
<feature type="region of interest" description="Disordered" evidence="3">
    <location>
        <begin position="944"/>
        <end position="988"/>
    </location>
</feature>
<feature type="compositionally biased region" description="Basic and acidic residues" evidence="3">
    <location>
        <begin position="559"/>
        <end position="570"/>
    </location>
</feature>
<feature type="compositionally biased region" description="Low complexity" evidence="3">
    <location>
        <begin position="1348"/>
        <end position="1365"/>
    </location>
</feature>
<feature type="compositionally biased region" description="Polar residues" evidence="3">
    <location>
        <begin position="944"/>
        <end position="954"/>
    </location>
</feature>
<dbReference type="Bgee" id="108714465">
    <property type="expression patterns" value="Expressed in egg cell and 19 other cell types or tissues"/>
</dbReference>
<evidence type="ECO:0000313" key="6">
    <source>
        <dbReference type="Proteomes" id="UP000186698"/>
    </source>
</evidence>
<evidence type="ECO:0000313" key="8">
    <source>
        <dbReference type="Xenbase" id="XB-GENE-17339249"/>
    </source>
</evidence>
<feature type="region of interest" description="Disordered" evidence="3">
    <location>
        <begin position="668"/>
        <end position="695"/>
    </location>
</feature>
<dbReference type="CTD" id="108714465"/>
<feature type="domain" description="Hpc2-related" evidence="4">
    <location>
        <begin position="183"/>
        <end position="233"/>
    </location>
</feature>
<keyword evidence="2" id="KW-0597">Phosphoprotein</keyword>
<protein>
    <submittedName>
        <fullName evidence="7">Ubinuclein-2 isoform X1</fullName>
    </submittedName>
</protein>
<dbReference type="GO" id="GO:0005634">
    <property type="term" value="C:nucleus"/>
    <property type="evidence" value="ECO:0000318"/>
    <property type="project" value="GO_Central"/>
</dbReference>
<dbReference type="RefSeq" id="XP_018114226.1">
    <property type="nucleotide sequence ID" value="XM_018258737.2"/>
</dbReference>
<feature type="compositionally biased region" description="Low complexity" evidence="3">
    <location>
        <begin position="1176"/>
        <end position="1195"/>
    </location>
</feature>
<dbReference type="Pfam" id="PF14075">
    <property type="entry name" value="UBN_AB"/>
    <property type="match status" value="1"/>
</dbReference>
<dbReference type="InterPro" id="IPR026947">
    <property type="entry name" value="UBN_middle_dom"/>
</dbReference>
<organism evidence="6 7">
    <name type="scientific">Xenopus laevis</name>
    <name type="common">African clawed frog</name>
    <dbReference type="NCBI Taxonomy" id="8355"/>
    <lineage>
        <taxon>Eukaryota</taxon>
        <taxon>Metazoa</taxon>
        <taxon>Chordata</taxon>
        <taxon>Craniata</taxon>
        <taxon>Vertebrata</taxon>
        <taxon>Euteleostomi</taxon>
        <taxon>Amphibia</taxon>
        <taxon>Batrachia</taxon>
        <taxon>Anura</taxon>
        <taxon>Pipoidea</taxon>
        <taxon>Pipidae</taxon>
        <taxon>Xenopodinae</taxon>
        <taxon>Xenopus</taxon>
        <taxon>Xenopus</taxon>
    </lineage>
</organism>
<dbReference type="PaxDb" id="8355-A0A1L8GNE9"/>
<feature type="compositionally biased region" description="Basic and acidic residues" evidence="3">
    <location>
        <begin position="1377"/>
        <end position="1386"/>
    </location>
</feature>
<sequence length="1386" mass="149097">MAEPRRVPFVSLSPMKPRETGPVLTVEQQHQRTPPPLQPPAQRPPQPRASHQAMLQQRPPPQALEQRLQREPSTPALEADIGQALPKPLGDDSHELPGTVRLELALTDPTEEGCAEFSYPKLLQNEQKAGRARIPVPAKEVAGQSKPPPTHDPFNDDERERLEVENMAKKFEAKYGVKSHRHRKDRMEDLIDIGYGYDETDPFIDNSEAYDELVPASLNTKYGGFYINTGTLQFRQASDSENEDFVVKKKHKSSKVSKIKDDERSLKKRKRKEENTEKEKPKKIKAAKQIGVMAFNSHKPDKKKKKLYKDSLALAAMLRKFQKEKDGIHKKANKQNPPTVTVVNAAPKSVSAASTDLSDLGLGNDPVLAIFGSERELMQEAESALEMLSDFDFDKLLDSASNDSPAGSDLGENGSIGQSVNPPEVQLPKQVPPLPEGLPVPLEKRIADLRVAAKIFDEGGRKKFFTQEINNILLDIELQLQELSPGNRNGVYGHIETFVPCSKDALVKRLKKLHLHIQDDLLKVPLQRLKLAINNVMPGQINRYQEDCQAHNQAKNAKHQAEDDKDRNPSEEDDEEKPGKRVMGPRKKFCWDDALRELLCNLVRIKLGCYELEPNKSISAEDYLKTFMETEVKPLWPKGWMQSRMLFKESRKVHNHLTSAPAKKKVILAPKPKVKESSPKKEQKTSTPISSFARVPTPHTLTPVVGLSNSNCTPTSETICLDDSLDEDLSLKPPSLDSISDALAVLNNGASAPSSSSCIETPTSRPKVALREEKLASIMSKLPLGGTKKADQPSHASSLIAGHSAPVPKKPQDLAAAHSTVISGLIAGSSIQNPKVSLEPLPAKLLQQGMQRSLQAEVSSSTPVKVKASSAAVAKAVCSSSSTPSTSVISSSQAHVSSSSSQVQNVASMQIVKVNQQSPIQQNYVTPLQATISKSHTNPVVRLTSSPQISSTSPVIKIPEKNTGYRPPSSPSSSNQQAPGPRTIPLSTSSNFLVKNMGVQGSASGFKSPYTIAPSCKPTTSSSSSVVIVSQSTTHHKVPGGLNIGRSSPTVSPMPAGRGTVTTHLIKSPTVPSKFPNASPKPNSPSPRQPSPSSKMPAQPLKIPIALPKMQSPSPKQPNQSPKHLFPSTKPLNATPPGTVKSMPPGTVKITPPGTVKITPPGTVKITPPGTVKIMPPGTVKTTPPGTVKTTPPGTVKTTVANAVLNIPNSRIISNSSSINRTNLTPGAGNGTLGATKQPTPHRQPSASGSPVAAATVQSAAAASILANASPLTLMTSPLSVTNPSVTTASLGPFGMLGGLVPVTMPFQFPLELLSFGSDTPGVVTSPGSTSAAFHHNLTQNLLKGLQTTSPHTPTISHSSLPPHLQQQFTDGGQNKGDAKLPRKNR</sequence>
<dbReference type="KEGG" id="xla:108714465"/>
<gene>
    <name evidence="8" type="primary">ubn2.L</name>
    <name evidence="7" type="synonym">LOC108714465</name>
</gene>
<comment type="similarity">
    <text evidence="1">Belongs to the ubinuclein family.</text>
</comment>
<evidence type="ECO:0000256" key="2">
    <source>
        <dbReference type="ARBA" id="ARBA00022553"/>
    </source>
</evidence>
<dbReference type="InterPro" id="IPR014840">
    <property type="entry name" value="HRD"/>
</dbReference>
<feature type="region of interest" description="Disordered" evidence="3">
    <location>
        <begin position="402"/>
        <end position="423"/>
    </location>
</feature>